<proteinExistence type="predicted"/>
<evidence type="ECO:0000313" key="9">
    <source>
        <dbReference type="Proteomes" id="UP000245999"/>
    </source>
</evidence>
<keyword evidence="6" id="KW-0732">Signal</keyword>
<evidence type="ECO:0000313" key="8">
    <source>
        <dbReference type="EMBL" id="AWM32320.1"/>
    </source>
</evidence>
<feature type="signal peptide" evidence="6">
    <location>
        <begin position="1"/>
        <end position="20"/>
    </location>
</feature>
<evidence type="ECO:0000256" key="1">
    <source>
        <dbReference type="ARBA" id="ARBA00004442"/>
    </source>
</evidence>
<feature type="compositionally biased region" description="Basic and acidic residues" evidence="5">
    <location>
        <begin position="364"/>
        <end position="375"/>
    </location>
</feature>
<dbReference type="Gene3D" id="3.30.1330.60">
    <property type="entry name" value="OmpA-like domain"/>
    <property type="match status" value="1"/>
</dbReference>
<dbReference type="InterPro" id="IPR006664">
    <property type="entry name" value="OMP_bac"/>
</dbReference>
<reference evidence="9" key="1">
    <citation type="submission" date="2018-04" db="EMBL/GenBank/DDBJ databases">
        <title>Complete genome of Antarctic heterotrophic bacterium Hymenobacter nivis.</title>
        <authorList>
            <person name="Terashima M."/>
        </authorList>
    </citation>
    <scope>NUCLEOTIDE SEQUENCE [LARGE SCALE GENOMIC DNA]</scope>
    <source>
        <strain evidence="9">NBRC 111535</strain>
    </source>
</reference>
<feature type="region of interest" description="Disordered" evidence="5">
    <location>
        <begin position="351"/>
        <end position="375"/>
    </location>
</feature>
<dbReference type="Pfam" id="PF00691">
    <property type="entry name" value="OmpA"/>
    <property type="match status" value="1"/>
</dbReference>
<accession>A0A2Z3GUG0</accession>
<dbReference type="InterPro" id="IPR006665">
    <property type="entry name" value="OmpA-like"/>
</dbReference>
<comment type="subcellular location">
    <subcellularLocation>
        <location evidence="1">Cell outer membrane</location>
    </subcellularLocation>
</comment>
<dbReference type="AlphaFoldDB" id="A0A2Z3GUG0"/>
<dbReference type="PRINTS" id="PR01021">
    <property type="entry name" value="OMPADOMAIN"/>
</dbReference>
<dbReference type="KEGG" id="hnv:DDQ68_05645"/>
<keyword evidence="9" id="KW-1185">Reference proteome</keyword>
<evidence type="ECO:0000259" key="7">
    <source>
        <dbReference type="PROSITE" id="PS51123"/>
    </source>
</evidence>
<evidence type="ECO:0000256" key="5">
    <source>
        <dbReference type="SAM" id="MobiDB-lite"/>
    </source>
</evidence>
<organism evidence="8 9">
    <name type="scientific">Hymenobacter nivis</name>
    <dbReference type="NCBI Taxonomy" id="1850093"/>
    <lineage>
        <taxon>Bacteria</taxon>
        <taxon>Pseudomonadati</taxon>
        <taxon>Bacteroidota</taxon>
        <taxon>Cytophagia</taxon>
        <taxon>Cytophagales</taxon>
        <taxon>Hymenobacteraceae</taxon>
        <taxon>Hymenobacter</taxon>
    </lineage>
</organism>
<keyword evidence="2 4" id="KW-0472">Membrane</keyword>
<dbReference type="GO" id="GO:0009279">
    <property type="term" value="C:cell outer membrane"/>
    <property type="evidence" value="ECO:0007669"/>
    <property type="project" value="UniProtKB-SubCell"/>
</dbReference>
<gene>
    <name evidence="8" type="ORF">DDQ68_05645</name>
</gene>
<evidence type="ECO:0000256" key="2">
    <source>
        <dbReference type="ARBA" id="ARBA00023136"/>
    </source>
</evidence>
<evidence type="ECO:0000256" key="4">
    <source>
        <dbReference type="PROSITE-ProRule" id="PRU00473"/>
    </source>
</evidence>
<dbReference type="PANTHER" id="PTHR30329">
    <property type="entry name" value="STATOR ELEMENT OF FLAGELLAR MOTOR COMPLEX"/>
    <property type="match status" value="1"/>
</dbReference>
<feature type="compositionally biased region" description="Pro residues" evidence="5">
    <location>
        <begin position="221"/>
        <end position="250"/>
    </location>
</feature>
<dbReference type="EMBL" id="CP029145">
    <property type="protein sequence ID" value="AWM32320.1"/>
    <property type="molecule type" value="Genomic_DNA"/>
</dbReference>
<dbReference type="RefSeq" id="WP_109655433.1">
    <property type="nucleotide sequence ID" value="NZ_CP029145.1"/>
</dbReference>
<dbReference type="InterPro" id="IPR050330">
    <property type="entry name" value="Bact_OuterMem_StrucFunc"/>
</dbReference>
<evidence type="ECO:0000256" key="3">
    <source>
        <dbReference type="ARBA" id="ARBA00023237"/>
    </source>
</evidence>
<dbReference type="InterPro" id="IPR036737">
    <property type="entry name" value="OmpA-like_sf"/>
</dbReference>
<dbReference type="Proteomes" id="UP000245999">
    <property type="component" value="Chromosome"/>
</dbReference>
<dbReference type="SUPFAM" id="SSF103088">
    <property type="entry name" value="OmpA-like"/>
    <property type="match status" value="1"/>
</dbReference>
<dbReference type="OrthoDB" id="868723at2"/>
<dbReference type="PANTHER" id="PTHR30329:SF21">
    <property type="entry name" value="LIPOPROTEIN YIAD-RELATED"/>
    <property type="match status" value="1"/>
</dbReference>
<dbReference type="CDD" id="cd07185">
    <property type="entry name" value="OmpA_C-like"/>
    <property type="match status" value="1"/>
</dbReference>
<sequence length="375" mass="40237">MKRNFWFGLCAWLLVGPLRAQSLTGSWQGVETDTHRRGAHWPTELRVQKSSGDGLFGVLYQEEGGNPGASVTFQMRGARAAHGAGMRLAHGRKLNQTGRTFLSYWCSGTIAFTYDEREEKLTGHATYEPVGSCNTGTYTFYRIKLKSAATVRAGALSTVRVSGRNVQWFASADLKQRLATGNTYRVKLSKPTTFYLNQDYYPTEQSAVVPITIGVAGAPAAPAPPSPVPLPPAPTLPVAPLPTPALPTPAPPDTLRPAPAVPAPAAPVPAVLPTVLFQVGKAKLLPAARPALDQLAAELKAQPARRVRVLGYTDRVGEPDKNQVLSEQRATAVKAYLVRAGVAAGRVATAGYGDTRPLYPSPDARNRRVEVEEVP</sequence>
<evidence type="ECO:0000256" key="6">
    <source>
        <dbReference type="SAM" id="SignalP"/>
    </source>
</evidence>
<name>A0A2Z3GUG0_9BACT</name>
<keyword evidence="3" id="KW-0998">Cell outer membrane</keyword>
<protein>
    <recommendedName>
        <fullName evidence="7">OmpA-like domain-containing protein</fullName>
    </recommendedName>
</protein>
<feature type="domain" description="OmpA-like" evidence="7">
    <location>
        <begin position="264"/>
        <end position="375"/>
    </location>
</feature>
<feature type="region of interest" description="Disordered" evidence="5">
    <location>
        <begin position="220"/>
        <end position="250"/>
    </location>
</feature>
<dbReference type="PROSITE" id="PS51123">
    <property type="entry name" value="OMPA_2"/>
    <property type="match status" value="1"/>
</dbReference>
<feature type="chain" id="PRO_5016448534" description="OmpA-like domain-containing protein" evidence="6">
    <location>
        <begin position="21"/>
        <end position="375"/>
    </location>
</feature>